<evidence type="ECO:0008006" key="8">
    <source>
        <dbReference type="Google" id="ProtNLM"/>
    </source>
</evidence>
<feature type="transmembrane region" description="Helical" evidence="5">
    <location>
        <begin position="176"/>
        <end position="198"/>
    </location>
</feature>
<protein>
    <recommendedName>
        <fullName evidence="8">Membrane transporter</fullName>
    </recommendedName>
</protein>
<keyword evidence="3 5" id="KW-1133">Transmembrane helix</keyword>
<evidence type="ECO:0000256" key="2">
    <source>
        <dbReference type="ARBA" id="ARBA00022692"/>
    </source>
</evidence>
<feature type="transmembrane region" description="Helical" evidence="5">
    <location>
        <begin position="218"/>
        <end position="240"/>
    </location>
</feature>
<evidence type="ECO:0000256" key="5">
    <source>
        <dbReference type="SAM" id="Phobius"/>
    </source>
</evidence>
<dbReference type="GO" id="GO:0005765">
    <property type="term" value="C:lysosomal membrane"/>
    <property type="evidence" value="ECO:0007669"/>
    <property type="project" value="TreeGrafter"/>
</dbReference>
<comment type="subcellular location">
    <subcellularLocation>
        <location evidence="1">Membrane</location>
        <topology evidence="1">Multi-pass membrane protein</topology>
    </subcellularLocation>
</comment>
<proteinExistence type="predicted"/>
<keyword evidence="2 5" id="KW-0812">Transmembrane</keyword>
<dbReference type="Gene3D" id="1.20.1250.20">
    <property type="entry name" value="MFS general substrate transporter like domains"/>
    <property type="match status" value="1"/>
</dbReference>
<sequence length="497" mass="55600">MELRRANDSRRNRFSDVKAQSLKKNEADGAYWSPTEIQESTDWKAVTIAGIVTFLSVVQQMLATFSQWPYMHTIDPEATSRFYGITTSASRFGHAIFTVVFALWAYKHQTTKTPLVFGRLIAFLSCCLYLSVELLTVRRRYLMLLCSFLLGTASSSLTILRAYFAAVSTTQDRTKAYSVFAVANMLPILVVPVCQMIFATMRYPGFVLIEKFLKFHIYSGPIWIATVINFAAIVIIHYGLEDVKSTKTSNEMDNSLNLGNIMDLISRVVSLDFSWPLIILCWSERMLISLNIVTLNTISAPFVMIAYGYDGQQTVHIFSLCMGAIGVLAIIVSVAFIFFKFGNIISPRWTFLIAVSMTVTLYVFTYPYETISQKMQPYNKTLGTGCDTQQYSWCDTAYGPLSIVFLTTLSITLGFVATLASIALNTIYSKTLGDIDQNIMQGAIVLADDISYILGPLYAASLFTSKGLDTLWLANGLLTACGLVCWLAFFPRIKNFK</sequence>
<feature type="transmembrane region" description="Helical" evidence="5">
    <location>
        <begin position="82"/>
        <end position="104"/>
    </location>
</feature>
<evidence type="ECO:0000256" key="1">
    <source>
        <dbReference type="ARBA" id="ARBA00004141"/>
    </source>
</evidence>
<evidence type="ECO:0000256" key="4">
    <source>
        <dbReference type="ARBA" id="ARBA00023136"/>
    </source>
</evidence>
<feature type="transmembrane region" description="Helical" evidence="5">
    <location>
        <begin position="315"/>
        <end position="339"/>
    </location>
</feature>
<name>A0AAD5QJ96_PARTN</name>
<dbReference type="PANTHER" id="PTHR23510">
    <property type="entry name" value="INNER MEMBRANE TRANSPORT PROTEIN YAJR"/>
    <property type="match status" value="1"/>
</dbReference>
<feature type="transmembrane region" description="Helical" evidence="5">
    <location>
        <begin position="141"/>
        <end position="164"/>
    </location>
</feature>
<dbReference type="Pfam" id="PF07690">
    <property type="entry name" value="MFS_1"/>
    <property type="match status" value="1"/>
</dbReference>
<reference evidence="6" key="1">
    <citation type="submission" date="2021-06" db="EMBL/GenBank/DDBJ databases">
        <title>Parelaphostrongylus tenuis whole genome reference sequence.</title>
        <authorList>
            <person name="Garwood T.J."/>
            <person name="Larsen P.A."/>
            <person name="Fountain-Jones N.M."/>
            <person name="Garbe J.R."/>
            <person name="Macchietto M.G."/>
            <person name="Kania S.A."/>
            <person name="Gerhold R.W."/>
            <person name="Richards J.E."/>
            <person name="Wolf T.M."/>
        </authorList>
    </citation>
    <scope>NUCLEOTIDE SEQUENCE</scope>
    <source>
        <strain evidence="6">MNPRO001-30</strain>
        <tissue evidence="6">Meninges</tissue>
    </source>
</reference>
<dbReference type="SUPFAM" id="SSF103473">
    <property type="entry name" value="MFS general substrate transporter"/>
    <property type="match status" value="1"/>
</dbReference>
<dbReference type="EMBL" id="JAHQIW010001998">
    <property type="protein sequence ID" value="KAJ1354223.1"/>
    <property type="molecule type" value="Genomic_DNA"/>
</dbReference>
<feature type="transmembrane region" description="Helical" evidence="5">
    <location>
        <begin position="439"/>
        <end position="459"/>
    </location>
</feature>
<accession>A0AAD5QJ96</accession>
<feature type="transmembrane region" description="Helical" evidence="5">
    <location>
        <begin position="43"/>
        <end position="62"/>
    </location>
</feature>
<dbReference type="InterPro" id="IPR036259">
    <property type="entry name" value="MFS_trans_sf"/>
</dbReference>
<feature type="transmembrane region" description="Helical" evidence="5">
    <location>
        <begin position="116"/>
        <end position="135"/>
    </location>
</feature>
<organism evidence="6 7">
    <name type="scientific">Parelaphostrongylus tenuis</name>
    <name type="common">Meningeal worm</name>
    <dbReference type="NCBI Taxonomy" id="148309"/>
    <lineage>
        <taxon>Eukaryota</taxon>
        <taxon>Metazoa</taxon>
        <taxon>Ecdysozoa</taxon>
        <taxon>Nematoda</taxon>
        <taxon>Chromadorea</taxon>
        <taxon>Rhabditida</taxon>
        <taxon>Rhabditina</taxon>
        <taxon>Rhabditomorpha</taxon>
        <taxon>Strongyloidea</taxon>
        <taxon>Metastrongylidae</taxon>
        <taxon>Parelaphostrongylus</taxon>
    </lineage>
</organism>
<dbReference type="Proteomes" id="UP001196413">
    <property type="component" value="Unassembled WGS sequence"/>
</dbReference>
<dbReference type="GO" id="GO:0022857">
    <property type="term" value="F:transmembrane transporter activity"/>
    <property type="evidence" value="ECO:0007669"/>
    <property type="project" value="InterPro"/>
</dbReference>
<dbReference type="PANTHER" id="PTHR23510:SF73">
    <property type="entry name" value="MFS DOMAIN-CONTAINING PROTEIN"/>
    <property type="match status" value="1"/>
</dbReference>
<feature type="transmembrane region" description="Helical" evidence="5">
    <location>
        <begin position="287"/>
        <end position="309"/>
    </location>
</feature>
<keyword evidence="4 5" id="KW-0472">Membrane</keyword>
<feature type="transmembrane region" description="Helical" evidence="5">
    <location>
        <begin position="403"/>
        <end position="427"/>
    </location>
</feature>
<feature type="transmembrane region" description="Helical" evidence="5">
    <location>
        <begin position="471"/>
        <end position="490"/>
    </location>
</feature>
<evidence type="ECO:0000313" key="6">
    <source>
        <dbReference type="EMBL" id="KAJ1354223.1"/>
    </source>
</evidence>
<gene>
    <name evidence="6" type="ORF">KIN20_011099</name>
</gene>
<feature type="transmembrane region" description="Helical" evidence="5">
    <location>
        <begin position="351"/>
        <end position="368"/>
    </location>
</feature>
<dbReference type="InterPro" id="IPR011701">
    <property type="entry name" value="MFS"/>
</dbReference>
<dbReference type="AlphaFoldDB" id="A0AAD5QJ96"/>
<dbReference type="InterPro" id="IPR051068">
    <property type="entry name" value="MFS_Domain-Containing_Protein"/>
</dbReference>
<keyword evidence="7" id="KW-1185">Reference proteome</keyword>
<comment type="caution">
    <text evidence="6">The sequence shown here is derived from an EMBL/GenBank/DDBJ whole genome shotgun (WGS) entry which is preliminary data.</text>
</comment>
<evidence type="ECO:0000313" key="7">
    <source>
        <dbReference type="Proteomes" id="UP001196413"/>
    </source>
</evidence>
<evidence type="ECO:0000256" key="3">
    <source>
        <dbReference type="ARBA" id="ARBA00022989"/>
    </source>
</evidence>